<dbReference type="OrthoDB" id="414826at2759"/>
<proteinExistence type="predicted"/>
<keyword evidence="3" id="KW-1133">Transmembrane helix</keyword>
<evidence type="ECO:0000256" key="3">
    <source>
        <dbReference type="SAM" id="Phobius"/>
    </source>
</evidence>
<dbReference type="CDD" id="cd05380">
    <property type="entry name" value="CAP_euk"/>
    <property type="match status" value="1"/>
</dbReference>
<dbReference type="Proteomes" id="UP000410492">
    <property type="component" value="Unassembled WGS sequence"/>
</dbReference>
<sequence>MLMETGILFHITLLSLLNLRSTSGSCSTRWPSCSSDENIVCTTDYGKPVVNCDIIYNDPEVRKAIVDSHNYYRNKVAIGNETRGAFRCISDMLAMSYDPDLEFTAQCQASRCIYDHNAPCYITTNFSEVGQNLNGRVFLGEDRDSFHTAAETTKMIAEWYEYEIAESNEKVFEDFSRMKTMLIGYLYQMLWAETYRIGCGRSCLEEKYHMMICNYGPKGLRVAKPLGRIGRPCTKCPEEMSCNKEYEGLCGEIDVSQYYITVSGAIRTFYTGACIWVVIFCFVASAVFR</sequence>
<gene>
    <name evidence="6" type="ORF">CALMAC_LOCUS16944</name>
</gene>
<dbReference type="SMART" id="SM00198">
    <property type="entry name" value="SCP"/>
    <property type="match status" value="1"/>
</dbReference>
<evidence type="ECO:0000256" key="1">
    <source>
        <dbReference type="ARBA" id="ARBA00004613"/>
    </source>
</evidence>
<evidence type="ECO:0000256" key="2">
    <source>
        <dbReference type="ARBA" id="ARBA00022525"/>
    </source>
</evidence>
<feature type="domain" description="SCP" evidence="5">
    <location>
        <begin position="60"/>
        <end position="223"/>
    </location>
</feature>
<dbReference type="InterPro" id="IPR014044">
    <property type="entry name" value="CAP_dom"/>
</dbReference>
<accession>A0A653DEK3</accession>
<dbReference type="Gene3D" id="3.40.33.10">
    <property type="entry name" value="CAP"/>
    <property type="match status" value="1"/>
</dbReference>
<dbReference type="InterPro" id="IPR035940">
    <property type="entry name" value="CAP_sf"/>
</dbReference>
<protein>
    <recommendedName>
        <fullName evidence="5">SCP domain-containing protein</fullName>
    </recommendedName>
</protein>
<evidence type="ECO:0000313" key="7">
    <source>
        <dbReference type="Proteomes" id="UP000410492"/>
    </source>
</evidence>
<keyword evidence="4" id="KW-0732">Signal</keyword>
<comment type="subcellular location">
    <subcellularLocation>
        <location evidence="1">Secreted</location>
    </subcellularLocation>
</comment>
<keyword evidence="3" id="KW-0472">Membrane</keyword>
<dbReference type="Pfam" id="PF00188">
    <property type="entry name" value="CAP"/>
    <property type="match status" value="1"/>
</dbReference>
<dbReference type="AlphaFoldDB" id="A0A653DEK3"/>
<feature type="chain" id="PRO_5025068815" description="SCP domain-containing protein" evidence="4">
    <location>
        <begin position="25"/>
        <end position="289"/>
    </location>
</feature>
<keyword evidence="2" id="KW-0964">Secreted</keyword>
<feature type="transmembrane region" description="Helical" evidence="3">
    <location>
        <begin position="269"/>
        <end position="288"/>
    </location>
</feature>
<feature type="signal peptide" evidence="4">
    <location>
        <begin position="1"/>
        <end position="24"/>
    </location>
</feature>
<evidence type="ECO:0000313" key="6">
    <source>
        <dbReference type="EMBL" id="VEN58635.1"/>
    </source>
</evidence>
<evidence type="ECO:0000256" key="4">
    <source>
        <dbReference type="SAM" id="SignalP"/>
    </source>
</evidence>
<keyword evidence="3" id="KW-0812">Transmembrane</keyword>
<organism evidence="6 7">
    <name type="scientific">Callosobruchus maculatus</name>
    <name type="common">Southern cowpea weevil</name>
    <name type="synonym">Pulse bruchid</name>
    <dbReference type="NCBI Taxonomy" id="64391"/>
    <lineage>
        <taxon>Eukaryota</taxon>
        <taxon>Metazoa</taxon>
        <taxon>Ecdysozoa</taxon>
        <taxon>Arthropoda</taxon>
        <taxon>Hexapoda</taxon>
        <taxon>Insecta</taxon>
        <taxon>Pterygota</taxon>
        <taxon>Neoptera</taxon>
        <taxon>Endopterygota</taxon>
        <taxon>Coleoptera</taxon>
        <taxon>Polyphaga</taxon>
        <taxon>Cucujiformia</taxon>
        <taxon>Chrysomeloidea</taxon>
        <taxon>Chrysomelidae</taxon>
        <taxon>Bruchinae</taxon>
        <taxon>Bruchini</taxon>
        <taxon>Callosobruchus</taxon>
    </lineage>
</organism>
<dbReference type="InterPro" id="IPR001283">
    <property type="entry name" value="CRISP-related"/>
</dbReference>
<dbReference type="EMBL" id="CAACVG010011698">
    <property type="protein sequence ID" value="VEN58635.1"/>
    <property type="molecule type" value="Genomic_DNA"/>
</dbReference>
<dbReference type="PANTHER" id="PTHR10334">
    <property type="entry name" value="CYSTEINE-RICH SECRETORY PROTEIN-RELATED"/>
    <property type="match status" value="1"/>
</dbReference>
<dbReference type="SUPFAM" id="SSF55797">
    <property type="entry name" value="PR-1-like"/>
    <property type="match status" value="1"/>
</dbReference>
<reference evidence="6 7" key="1">
    <citation type="submission" date="2019-01" db="EMBL/GenBank/DDBJ databases">
        <authorList>
            <person name="Sayadi A."/>
        </authorList>
    </citation>
    <scope>NUCLEOTIDE SEQUENCE [LARGE SCALE GENOMIC DNA]</scope>
</reference>
<dbReference type="PRINTS" id="PR00837">
    <property type="entry name" value="V5TPXLIKE"/>
</dbReference>
<keyword evidence="7" id="KW-1185">Reference proteome</keyword>
<evidence type="ECO:0000259" key="5">
    <source>
        <dbReference type="SMART" id="SM00198"/>
    </source>
</evidence>
<dbReference type="GO" id="GO:0005576">
    <property type="term" value="C:extracellular region"/>
    <property type="evidence" value="ECO:0007669"/>
    <property type="project" value="UniProtKB-SubCell"/>
</dbReference>
<name>A0A653DEK3_CALMS</name>